<dbReference type="EMBL" id="QXGH01000034">
    <property type="protein sequence ID" value="RHW24245.1"/>
    <property type="molecule type" value="Genomic_DNA"/>
</dbReference>
<comment type="caution">
    <text evidence="5">The sequence shown here is derived from an EMBL/GenBank/DDBJ whole genome shotgun (WGS) entry which is preliminary data.</text>
</comment>
<evidence type="ECO:0000256" key="2">
    <source>
        <dbReference type="ARBA" id="ARBA00023125"/>
    </source>
</evidence>
<dbReference type="PANTHER" id="PTHR39515:SF2">
    <property type="entry name" value="HTH-TYPE TRANSCRIPTIONAL REGULATOR RV0880"/>
    <property type="match status" value="1"/>
</dbReference>
<protein>
    <submittedName>
        <fullName evidence="5">MarR family transcriptional regulator</fullName>
    </submittedName>
</protein>
<keyword evidence="1" id="KW-0805">Transcription regulation</keyword>
<dbReference type="Gene3D" id="1.10.10.10">
    <property type="entry name" value="Winged helix-like DNA-binding domain superfamily/Winged helix DNA-binding domain"/>
    <property type="match status" value="1"/>
</dbReference>
<dbReference type="PRINTS" id="PR00598">
    <property type="entry name" value="HTHMARR"/>
</dbReference>
<proteinExistence type="predicted"/>
<dbReference type="InterPro" id="IPR052526">
    <property type="entry name" value="HTH-type_Bedaq_tolerance"/>
</dbReference>
<organism evidence="5 6">
    <name type="scientific">Nocardioides immobilis</name>
    <dbReference type="NCBI Taxonomy" id="2049295"/>
    <lineage>
        <taxon>Bacteria</taxon>
        <taxon>Bacillati</taxon>
        <taxon>Actinomycetota</taxon>
        <taxon>Actinomycetes</taxon>
        <taxon>Propionibacteriales</taxon>
        <taxon>Nocardioidaceae</taxon>
        <taxon>Nocardioides</taxon>
    </lineage>
</organism>
<keyword evidence="3" id="KW-0804">Transcription</keyword>
<keyword evidence="2" id="KW-0238">DNA-binding</keyword>
<evidence type="ECO:0000256" key="1">
    <source>
        <dbReference type="ARBA" id="ARBA00023015"/>
    </source>
</evidence>
<feature type="domain" description="HTH marR-type" evidence="4">
    <location>
        <begin position="17"/>
        <end position="150"/>
    </location>
</feature>
<dbReference type="SUPFAM" id="SSF46785">
    <property type="entry name" value="Winged helix' DNA-binding domain"/>
    <property type="match status" value="1"/>
</dbReference>
<dbReference type="GO" id="GO:0003700">
    <property type="term" value="F:DNA-binding transcription factor activity"/>
    <property type="evidence" value="ECO:0007669"/>
    <property type="project" value="InterPro"/>
</dbReference>
<keyword evidence="6" id="KW-1185">Reference proteome</keyword>
<dbReference type="PROSITE" id="PS50995">
    <property type="entry name" value="HTH_MARR_2"/>
    <property type="match status" value="1"/>
</dbReference>
<dbReference type="InterPro" id="IPR023187">
    <property type="entry name" value="Tscrpt_reg_MarR-type_CS"/>
</dbReference>
<dbReference type="SMART" id="SM00347">
    <property type="entry name" value="HTH_MARR"/>
    <property type="match status" value="1"/>
</dbReference>
<dbReference type="GO" id="GO:0003677">
    <property type="term" value="F:DNA binding"/>
    <property type="evidence" value="ECO:0007669"/>
    <property type="project" value="UniProtKB-KW"/>
</dbReference>
<gene>
    <name evidence="5" type="ORF">D0Z08_25360</name>
</gene>
<accession>A0A417XVB6</accession>
<name>A0A417XVB6_9ACTN</name>
<dbReference type="PANTHER" id="PTHR39515">
    <property type="entry name" value="CONSERVED PROTEIN"/>
    <property type="match status" value="1"/>
</dbReference>
<evidence type="ECO:0000313" key="6">
    <source>
        <dbReference type="Proteomes" id="UP000283644"/>
    </source>
</evidence>
<dbReference type="Pfam" id="PF01047">
    <property type="entry name" value="MarR"/>
    <property type="match status" value="1"/>
</dbReference>
<dbReference type="InterPro" id="IPR036390">
    <property type="entry name" value="WH_DNA-bd_sf"/>
</dbReference>
<evidence type="ECO:0000259" key="4">
    <source>
        <dbReference type="PROSITE" id="PS50995"/>
    </source>
</evidence>
<evidence type="ECO:0000313" key="5">
    <source>
        <dbReference type="EMBL" id="RHW24245.1"/>
    </source>
</evidence>
<dbReference type="InterPro" id="IPR000835">
    <property type="entry name" value="HTH_MarR-typ"/>
</dbReference>
<dbReference type="PROSITE" id="PS01117">
    <property type="entry name" value="HTH_MARR_1"/>
    <property type="match status" value="1"/>
</dbReference>
<dbReference type="OrthoDB" id="9804055at2"/>
<dbReference type="InterPro" id="IPR036388">
    <property type="entry name" value="WH-like_DNA-bd_sf"/>
</dbReference>
<dbReference type="Proteomes" id="UP000283644">
    <property type="component" value="Unassembled WGS sequence"/>
</dbReference>
<reference evidence="5 6" key="1">
    <citation type="submission" date="2018-09" db="EMBL/GenBank/DDBJ databases">
        <title>Genome sequencing of Nocardioides immobilis CCTCC AB 2017083 for comparison to Nocardioides silvaticus.</title>
        <authorList>
            <person name="Li C."/>
            <person name="Wang G."/>
        </authorList>
    </citation>
    <scope>NUCLEOTIDE SEQUENCE [LARGE SCALE GENOMIC DNA]</scope>
    <source>
        <strain evidence="5 6">CCTCC AB 2017083</strain>
    </source>
</reference>
<dbReference type="AlphaFoldDB" id="A0A417XVB6"/>
<evidence type="ECO:0000256" key="3">
    <source>
        <dbReference type="ARBA" id="ARBA00023163"/>
    </source>
</evidence>
<sequence>MTYASDMPTPEKALRTDGGLASELRLSVMRLRRRLAAERHPDNPLSMGQMAVLGALYRNGDQTVGELASHERVQPPSITRTVNCLAEDGYVTRGPHPTDGRQVVVTLTDEGRAVLLADRGRRDEWLSRRLAGLTAEERDVLRRATPILQRLAQTD</sequence>